<evidence type="ECO:0000313" key="5">
    <source>
        <dbReference type="EMBL" id="VBB31129.1"/>
    </source>
</evidence>
<dbReference type="OrthoDB" id="25391at2759"/>
<dbReference type="InterPro" id="IPR007282">
    <property type="entry name" value="NOT2/3/5_C"/>
</dbReference>
<dbReference type="InterPro" id="IPR040168">
    <property type="entry name" value="Not2/3/5"/>
</dbReference>
<name>A0A498SH35_ACAVI</name>
<protein>
    <recommendedName>
        <fullName evidence="4">NOT2/NOT3/NOT5 C-terminal domain-containing protein</fullName>
    </recommendedName>
</protein>
<organism evidence="5 6">
    <name type="scientific">Acanthocheilonema viteae</name>
    <name type="common">Filarial nematode worm</name>
    <name type="synonym">Dipetalonema viteae</name>
    <dbReference type="NCBI Taxonomy" id="6277"/>
    <lineage>
        <taxon>Eukaryota</taxon>
        <taxon>Metazoa</taxon>
        <taxon>Ecdysozoa</taxon>
        <taxon>Nematoda</taxon>
        <taxon>Chromadorea</taxon>
        <taxon>Rhabditida</taxon>
        <taxon>Spirurina</taxon>
        <taxon>Spiruromorpha</taxon>
        <taxon>Filarioidea</taxon>
        <taxon>Onchocercidae</taxon>
        <taxon>Acanthocheilonema</taxon>
    </lineage>
</organism>
<accession>A0A498SH35</accession>
<dbReference type="GO" id="GO:0006355">
    <property type="term" value="P:regulation of DNA-templated transcription"/>
    <property type="evidence" value="ECO:0007669"/>
    <property type="project" value="InterPro"/>
</dbReference>
<evidence type="ECO:0000259" key="4">
    <source>
        <dbReference type="Pfam" id="PF04153"/>
    </source>
</evidence>
<dbReference type="InterPro" id="IPR038635">
    <property type="entry name" value="CCR4-NOT_su2/3/5_C_sf"/>
</dbReference>
<dbReference type="Pfam" id="PF04153">
    <property type="entry name" value="NOT2_3_5_C"/>
    <property type="match status" value="1"/>
</dbReference>
<sequence>MAAISFRREIHLNYGGPWAEKPNYSSQADAREGLEHDDISVLLCLQPGKAQLTLQSDSCPYCQHIPNEYRTNLLLGDKLAELKFPLLEEDVLFYLFYNYPGEQYQIAAAYELYIREWRYHKMRRVWLRRFDYKSVKECTTIYEKGSYSVFDPFRWRKLSVKMVLFYKDLENKPTLPPAMKKYFDP</sequence>
<reference evidence="5 6" key="1">
    <citation type="submission" date="2018-08" db="EMBL/GenBank/DDBJ databases">
        <authorList>
            <person name="Laetsch R D."/>
            <person name="Stevens L."/>
            <person name="Kumar S."/>
            <person name="Blaxter L. M."/>
        </authorList>
    </citation>
    <scope>NUCLEOTIDE SEQUENCE [LARGE SCALE GENOMIC DNA]</scope>
</reference>
<keyword evidence="6" id="KW-1185">Reference proteome</keyword>
<dbReference type="GO" id="GO:2000036">
    <property type="term" value="P:regulation of stem cell population maintenance"/>
    <property type="evidence" value="ECO:0007669"/>
    <property type="project" value="UniProtKB-ARBA"/>
</dbReference>
<dbReference type="EMBL" id="UPTC01001114">
    <property type="protein sequence ID" value="VBB31129.1"/>
    <property type="molecule type" value="Genomic_DNA"/>
</dbReference>
<dbReference type="STRING" id="6277.A0A498SH35"/>
<dbReference type="Gene3D" id="2.30.30.1020">
    <property type="entry name" value="CCR4-NOT complex subunit 2/3/5, C-terminal domain"/>
    <property type="match status" value="1"/>
</dbReference>
<evidence type="ECO:0000256" key="2">
    <source>
        <dbReference type="ARBA" id="ARBA00023015"/>
    </source>
</evidence>
<feature type="domain" description="NOT2/NOT3/NOT5 C-terminal" evidence="4">
    <location>
        <begin position="61"/>
        <end position="169"/>
    </location>
</feature>
<dbReference type="GO" id="GO:0030015">
    <property type="term" value="C:CCR4-NOT core complex"/>
    <property type="evidence" value="ECO:0007669"/>
    <property type="project" value="InterPro"/>
</dbReference>
<proteinExistence type="inferred from homology"/>
<keyword evidence="2" id="KW-0805">Transcription regulation</keyword>
<evidence type="ECO:0000256" key="3">
    <source>
        <dbReference type="ARBA" id="ARBA00023163"/>
    </source>
</evidence>
<dbReference type="PANTHER" id="PTHR23326">
    <property type="entry name" value="CCR4 NOT-RELATED"/>
    <property type="match status" value="1"/>
</dbReference>
<dbReference type="Proteomes" id="UP000276991">
    <property type="component" value="Unassembled WGS sequence"/>
</dbReference>
<dbReference type="AlphaFoldDB" id="A0A498SH35"/>
<evidence type="ECO:0000256" key="1">
    <source>
        <dbReference type="ARBA" id="ARBA00007682"/>
    </source>
</evidence>
<keyword evidence="3" id="KW-0804">Transcription</keyword>
<comment type="similarity">
    <text evidence="1">Belongs to the CNOT2/3/5 family.</text>
</comment>
<evidence type="ECO:0000313" key="6">
    <source>
        <dbReference type="Proteomes" id="UP000276991"/>
    </source>
</evidence>
<gene>
    <name evidence="5" type="ORF">NAV_LOCUS5920</name>
</gene>